<accession>A0AAP2RGM8</accession>
<dbReference type="Pfam" id="PF09888">
    <property type="entry name" value="DUF2115"/>
    <property type="match status" value="1"/>
</dbReference>
<dbReference type="Proteomes" id="UP001320159">
    <property type="component" value="Unassembled WGS sequence"/>
</dbReference>
<name>A0AAP2RGM8_9EURY</name>
<comment type="similarity">
    <text evidence="1">Belongs to the UPF0305 family.</text>
</comment>
<dbReference type="HAMAP" id="MF_00763">
    <property type="entry name" value="UPF0305"/>
    <property type="match status" value="1"/>
</dbReference>
<sequence length="204" mass="23995">MFANEQDVSGTFNEHKSIFARLATIDKKSELARTLAQEIKRFSLYDLQVMSAFLEREINNLPSPYGENIRPYFIEQYFGRYYNILAIYNNGAFSDRDEEINDKQMFRDYCSTVISFELEYDKGSENRITMNDPFYSLYYYLLSCFYMFVLDEPGHPVGTPFPGGFTVQKINGEYYCPIRDKEKDVERSICNFCPAKQDETYDKS</sequence>
<keyword evidence="3" id="KW-1185">Reference proteome</keyword>
<dbReference type="AlphaFoldDB" id="A0AAP2RGM8"/>
<organism evidence="2 3">
    <name type="scientific">Methanooceanicella nereidis</name>
    <dbReference type="NCBI Taxonomy" id="2052831"/>
    <lineage>
        <taxon>Archaea</taxon>
        <taxon>Methanobacteriati</taxon>
        <taxon>Methanobacteriota</taxon>
        <taxon>Stenosarchaea group</taxon>
        <taxon>Methanomicrobia</taxon>
        <taxon>Methanocellales</taxon>
        <taxon>Methanocellaceae</taxon>
        <taxon>Methanooceanicella</taxon>
    </lineage>
</organism>
<proteinExistence type="inferred from homology"/>
<protein>
    <recommendedName>
        <fullName evidence="1">UPF0305 protein CUJ83_12810</fullName>
    </recommendedName>
</protein>
<gene>
    <name evidence="2" type="ORF">CUJ83_12810</name>
</gene>
<dbReference type="InterPro" id="IPR019215">
    <property type="entry name" value="DUF2115"/>
</dbReference>
<dbReference type="NCBIfam" id="NF002177">
    <property type="entry name" value="PRK01022.1-5"/>
    <property type="match status" value="1"/>
</dbReference>
<evidence type="ECO:0000256" key="1">
    <source>
        <dbReference type="HAMAP-Rule" id="MF_00763"/>
    </source>
</evidence>
<evidence type="ECO:0000313" key="2">
    <source>
        <dbReference type="EMBL" id="MCD1295877.1"/>
    </source>
</evidence>
<dbReference type="EMBL" id="PGCK01000011">
    <property type="protein sequence ID" value="MCD1295877.1"/>
    <property type="molecule type" value="Genomic_DNA"/>
</dbReference>
<dbReference type="RefSeq" id="WP_230742733.1">
    <property type="nucleotide sequence ID" value="NZ_PGCK01000011.1"/>
</dbReference>
<comment type="caution">
    <text evidence="2">The sequence shown here is derived from an EMBL/GenBank/DDBJ whole genome shotgun (WGS) entry which is preliminary data.</text>
</comment>
<reference evidence="2 3" key="1">
    <citation type="submission" date="2017-11" db="EMBL/GenBank/DDBJ databases">
        <title>Isolation and Characterization of Family Methanocellaceae Species from Potential Methane Hydrate Area Offshore Southwestern Taiwan.</title>
        <authorList>
            <person name="Zhang W.-L."/>
            <person name="Chen W.-C."/>
            <person name="Lai M.-C."/>
            <person name="Chen S.-C."/>
        </authorList>
    </citation>
    <scope>NUCLEOTIDE SEQUENCE [LARGE SCALE GENOMIC DNA]</scope>
    <source>
        <strain evidence="2 3">CWC-04</strain>
    </source>
</reference>
<evidence type="ECO:0000313" key="3">
    <source>
        <dbReference type="Proteomes" id="UP001320159"/>
    </source>
</evidence>